<dbReference type="KEGG" id="ccho:CCHOA_08105"/>
<name>A0A3G6J8B3_9CORY</name>
<dbReference type="Gene3D" id="3.90.1150.10">
    <property type="entry name" value="Aspartate Aminotransferase, domain 1"/>
    <property type="match status" value="1"/>
</dbReference>
<keyword evidence="6" id="KW-1185">Reference proteome</keyword>
<dbReference type="GO" id="GO:0016829">
    <property type="term" value="F:lyase activity"/>
    <property type="evidence" value="ECO:0007669"/>
    <property type="project" value="UniProtKB-KW"/>
</dbReference>
<dbReference type="PANTHER" id="PTHR42885">
    <property type="entry name" value="HISTIDINOL-PHOSPHATE AMINOTRANSFERASE-RELATED"/>
    <property type="match status" value="1"/>
</dbReference>
<keyword evidence="5" id="KW-0456">Lyase</keyword>
<dbReference type="AlphaFoldDB" id="A0A3G6J8B3"/>
<evidence type="ECO:0000259" key="4">
    <source>
        <dbReference type="Pfam" id="PF00155"/>
    </source>
</evidence>
<dbReference type="InterPro" id="IPR004839">
    <property type="entry name" value="Aminotransferase_I/II_large"/>
</dbReference>
<gene>
    <name evidence="5" type="primary">cobD</name>
    <name evidence="5" type="ORF">CCHOA_08105</name>
</gene>
<dbReference type="SUPFAM" id="SSF53383">
    <property type="entry name" value="PLP-dependent transferases"/>
    <property type="match status" value="1"/>
</dbReference>
<comment type="cofactor">
    <cofactor evidence="1 3">
        <name>pyridoxal 5'-phosphate</name>
        <dbReference type="ChEBI" id="CHEBI:597326"/>
    </cofactor>
</comment>
<sequence>MDIQRARIHGDTMAAGAKLDFAVNVQPITPPWLQQALQAQVGSLAAYPSAAALQEATAQLAACWNLPADHVLLVSGAAEGFHLLGNLAPTRAVTIHPTFTEPDVVFASFGIPTTRVATTGRHTLDEPVIPLSDQPALKPAQPQPLATVVDHHTMVVVGNPTNPTGVLHRRDTLQQLAHSAHYCVVDEAFQDACDDTETLLGDVTSIDGLIVLRSFTKGYGIAGLRLGAMVAAPQILEALTSRRPHWSLGTFQIAAAHAIAEHMHTTGEHNPWHNLASAREDMRAKLVAAGFEDLSPHSVAPYLWMVPPTNDPAGLAQQLAAEARIAVRTCDSFFGVNRPSWRLAVRPAAQVATLIQAVHRCCL</sequence>
<dbReference type="Gene3D" id="3.40.640.10">
    <property type="entry name" value="Type I PLP-dependent aspartate aminotransferase-like (Major domain)"/>
    <property type="match status" value="1"/>
</dbReference>
<accession>A0A3G6J8B3</accession>
<evidence type="ECO:0000256" key="3">
    <source>
        <dbReference type="RuleBase" id="RU000481"/>
    </source>
</evidence>
<dbReference type="GO" id="GO:0030170">
    <property type="term" value="F:pyridoxal phosphate binding"/>
    <property type="evidence" value="ECO:0007669"/>
    <property type="project" value="InterPro"/>
</dbReference>
<dbReference type="InterPro" id="IPR015422">
    <property type="entry name" value="PyrdxlP-dep_Trfase_small"/>
</dbReference>
<dbReference type="EC" id="2.6.1.-" evidence="3"/>
<dbReference type="RefSeq" id="WP_123928876.1">
    <property type="nucleotide sequence ID" value="NZ_CP033896.1"/>
</dbReference>
<dbReference type="Pfam" id="PF00155">
    <property type="entry name" value="Aminotran_1_2"/>
    <property type="match status" value="1"/>
</dbReference>
<keyword evidence="2" id="KW-0663">Pyridoxal phosphate</keyword>
<feature type="domain" description="Aminotransferase class I/classII large" evidence="4">
    <location>
        <begin position="28"/>
        <end position="357"/>
    </location>
</feature>
<keyword evidence="3" id="KW-0808">Transferase</keyword>
<dbReference type="EMBL" id="CP033896">
    <property type="protein sequence ID" value="AZA14013.1"/>
    <property type="molecule type" value="Genomic_DNA"/>
</dbReference>
<dbReference type="PANTHER" id="PTHR42885:SF1">
    <property type="entry name" value="THREONINE-PHOSPHATE DECARBOXYLASE"/>
    <property type="match status" value="1"/>
</dbReference>
<dbReference type="InterPro" id="IPR015424">
    <property type="entry name" value="PyrdxlP-dep_Trfase"/>
</dbReference>
<evidence type="ECO:0000256" key="1">
    <source>
        <dbReference type="ARBA" id="ARBA00001933"/>
    </source>
</evidence>
<dbReference type="Proteomes" id="UP000269019">
    <property type="component" value="Chromosome"/>
</dbReference>
<protein>
    <recommendedName>
        <fullName evidence="3">Aminotransferase</fullName>
        <ecNumber evidence="3">2.6.1.-</ecNumber>
    </recommendedName>
</protein>
<dbReference type="GO" id="GO:0008483">
    <property type="term" value="F:transaminase activity"/>
    <property type="evidence" value="ECO:0007669"/>
    <property type="project" value="UniProtKB-KW"/>
</dbReference>
<proteinExistence type="inferred from homology"/>
<dbReference type="PROSITE" id="PS00105">
    <property type="entry name" value="AA_TRANSFER_CLASS_1"/>
    <property type="match status" value="1"/>
</dbReference>
<keyword evidence="3" id="KW-0032">Aminotransferase</keyword>
<evidence type="ECO:0000313" key="5">
    <source>
        <dbReference type="EMBL" id="AZA14013.1"/>
    </source>
</evidence>
<dbReference type="OrthoDB" id="3401872at2"/>
<organism evidence="5 6">
    <name type="scientific">Corynebacterium choanae</name>
    <dbReference type="NCBI Taxonomy" id="1862358"/>
    <lineage>
        <taxon>Bacteria</taxon>
        <taxon>Bacillati</taxon>
        <taxon>Actinomycetota</taxon>
        <taxon>Actinomycetes</taxon>
        <taxon>Mycobacteriales</taxon>
        <taxon>Corynebacteriaceae</taxon>
        <taxon>Corynebacterium</taxon>
    </lineage>
</organism>
<evidence type="ECO:0000313" key="6">
    <source>
        <dbReference type="Proteomes" id="UP000269019"/>
    </source>
</evidence>
<evidence type="ECO:0000256" key="2">
    <source>
        <dbReference type="ARBA" id="ARBA00022898"/>
    </source>
</evidence>
<reference evidence="5 6" key="1">
    <citation type="submission" date="2018-11" db="EMBL/GenBank/DDBJ databases">
        <authorList>
            <person name="Kleinhagauer T."/>
            <person name="Glaeser S.P."/>
            <person name="Spergser J."/>
            <person name="Ruckert C."/>
            <person name="Kaempfer P."/>
            <person name="Busse H.-J."/>
        </authorList>
    </citation>
    <scope>NUCLEOTIDE SEQUENCE [LARGE SCALE GENOMIC DNA]</scope>
    <source>
        <strain evidence="5 6">200CH</strain>
    </source>
</reference>
<dbReference type="InterPro" id="IPR015421">
    <property type="entry name" value="PyrdxlP-dep_Trfase_major"/>
</dbReference>
<dbReference type="InterPro" id="IPR004838">
    <property type="entry name" value="NHTrfase_class1_PyrdxlP-BS"/>
</dbReference>
<dbReference type="CDD" id="cd00609">
    <property type="entry name" value="AAT_like"/>
    <property type="match status" value="1"/>
</dbReference>
<comment type="similarity">
    <text evidence="3">Belongs to the class-I pyridoxal-phosphate-dependent aminotransferase family.</text>
</comment>